<feature type="compositionally biased region" description="Polar residues" evidence="1">
    <location>
        <begin position="976"/>
        <end position="998"/>
    </location>
</feature>
<feature type="compositionally biased region" description="Basic and acidic residues" evidence="1">
    <location>
        <begin position="623"/>
        <end position="653"/>
    </location>
</feature>
<reference evidence="2" key="3">
    <citation type="submission" date="2025-09" db="UniProtKB">
        <authorList>
            <consortium name="Ensembl"/>
        </authorList>
    </citation>
    <scope>IDENTIFICATION</scope>
</reference>
<dbReference type="Pfam" id="PF15449">
    <property type="entry name" value="Retinal"/>
    <property type="match status" value="3"/>
</dbReference>
<feature type="region of interest" description="Disordered" evidence="1">
    <location>
        <begin position="1"/>
        <end position="79"/>
    </location>
</feature>
<dbReference type="GeneTree" id="ENSGT00390000002768"/>
<dbReference type="GO" id="GO:0021549">
    <property type="term" value="P:cerebellum development"/>
    <property type="evidence" value="ECO:0007669"/>
    <property type="project" value="Ensembl"/>
</dbReference>
<dbReference type="GO" id="GO:0050908">
    <property type="term" value="P:detection of light stimulus involved in visual perception"/>
    <property type="evidence" value="ECO:0007669"/>
    <property type="project" value="Ensembl"/>
</dbReference>
<feature type="compositionally biased region" description="Basic and acidic residues" evidence="1">
    <location>
        <begin position="550"/>
        <end position="593"/>
    </location>
</feature>
<gene>
    <name evidence="2" type="primary">pcare1</name>
</gene>
<feature type="compositionally biased region" description="Basic and acidic residues" evidence="1">
    <location>
        <begin position="875"/>
        <end position="885"/>
    </location>
</feature>
<dbReference type="GO" id="GO:0042461">
    <property type="term" value="P:photoreceptor cell development"/>
    <property type="evidence" value="ECO:0007669"/>
    <property type="project" value="Ensembl"/>
</dbReference>
<dbReference type="Proteomes" id="UP000694397">
    <property type="component" value="Chromosome 15"/>
</dbReference>
<feature type="compositionally biased region" description="Basic residues" evidence="1">
    <location>
        <begin position="125"/>
        <end position="143"/>
    </location>
</feature>
<feature type="region of interest" description="Disordered" evidence="1">
    <location>
        <begin position="875"/>
        <end position="1048"/>
    </location>
</feature>
<evidence type="ECO:0008006" key="4">
    <source>
        <dbReference type="Google" id="ProtNLM"/>
    </source>
</evidence>
<dbReference type="InterPro" id="IPR029352">
    <property type="entry name" value="PCARE"/>
</dbReference>
<feature type="compositionally biased region" description="Low complexity" evidence="1">
    <location>
        <begin position="525"/>
        <end position="534"/>
    </location>
</feature>
<feature type="region of interest" description="Disordered" evidence="1">
    <location>
        <begin position="356"/>
        <end position="395"/>
    </location>
</feature>
<reference evidence="2" key="2">
    <citation type="submission" date="2025-08" db="UniProtKB">
        <authorList>
            <consortium name="Ensembl"/>
        </authorList>
    </citation>
    <scope>IDENTIFICATION</scope>
</reference>
<feature type="compositionally biased region" description="Polar residues" evidence="1">
    <location>
        <begin position="599"/>
        <end position="622"/>
    </location>
</feature>
<feature type="compositionally biased region" description="Polar residues" evidence="1">
    <location>
        <begin position="1007"/>
        <end position="1017"/>
    </location>
</feature>
<dbReference type="GO" id="GO:0060041">
    <property type="term" value="P:retina development in camera-type eye"/>
    <property type="evidence" value="ECO:0007669"/>
    <property type="project" value="Ensembl"/>
</dbReference>
<feature type="compositionally biased region" description="Low complexity" evidence="1">
    <location>
        <begin position="900"/>
        <end position="912"/>
    </location>
</feature>
<protein>
    <recommendedName>
        <fullName evidence="4">Photoreceptor cilium actin regulator-like</fullName>
    </recommendedName>
</protein>
<organism evidence="2 3">
    <name type="scientific">Scleropages formosus</name>
    <name type="common">Asian bonytongue</name>
    <name type="synonym">Osteoglossum formosum</name>
    <dbReference type="NCBI Taxonomy" id="113540"/>
    <lineage>
        <taxon>Eukaryota</taxon>
        <taxon>Metazoa</taxon>
        <taxon>Chordata</taxon>
        <taxon>Craniata</taxon>
        <taxon>Vertebrata</taxon>
        <taxon>Euteleostomi</taxon>
        <taxon>Actinopterygii</taxon>
        <taxon>Neopterygii</taxon>
        <taxon>Teleostei</taxon>
        <taxon>Osteoglossocephala</taxon>
        <taxon>Osteoglossomorpha</taxon>
        <taxon>Osteoglossiformes</taxon>
        <taxon>Osteoglossidae</taxon>
        <taxon>Scleropages</taxon>
    </lineage>
</organism>
<keyword evidence="3" id="KW-1185">Reference proteome</keyword>
<dbReference type="PANTHER" id="PTHR22017">
    <property type="entry name" value="PHOTORECEPTOR CILIUM ACTIN REGULATOR"/>
    <property type="match status" value="1"/>
</dbReference>
<feature type="compositionally biased region" description="Basic and acidic residues" evidence="1">
    <location>
        <begin position="54"/>
        <end position="68"/>
    </location>
</feature>
<feature type="compositionally biased region" description="Polar residues" evidence="1">
    <location>
        <begin position="934"/>
        <end position="945"/>
    </location>
</feature>
<feature type="compositionally biased region" description="Gly residues" evidence="1">
    <location>
        <begin position="41"/>
        <end position="53"/>
    </location>
</feature>
<feature type="region of interest" description="Disordered" evidence="1">
    <location>
        <begin position="417"/>
        <end position="683"/>
    </location>
</feature>
<evidence type="ECO:0000313" key="3">
    <source>
        <dbReference type="Proteomes" id="UP000694397"/>
    </source>
</evidence>
<feature type="compositionally biased region" description="Basic residues" evidence="1">
    <location>
        <begin position="535"/>
        <end position="549"/>
    </location>
</feature>
<dbReference type="Ensembl" id="ENSSFOT00015007137.2">
    <property type="protein sequence ID" value="ENSSFOP00015007028.2"/>
    <property type="gene ID" value="ENSSFOG00015004639.2"/>
</dbReference>
<evidence type="ECO:0000256" key="1">
    <source>
        <dbReference type="SAM" id="MobiDB-lite"/>
    </source>
</evidence>
<name>A0A8C9R1R6_SCLFO</name>
<dbReference type="OrthoDB" id="8954214at2759"/>
<reference evidence="2 3" key="1">
    <citation type="submission" date="2019-04" db="EMBL/GenBank/DDBJ databases">
        <authorList>
            <consortium name="Wellcome Sanger Institute Data Sharing"/>
        </authorList>
    </citation>
    <scope>NUCLEOTIDE SEQUENCE [LARGE SCALE GENOMIC DNA]</scope>
</reference>
<accession>A0A8C9R1R6</accession>
<dbReference type="AlphaFoldDB" id="A0A8C9R1R6"/>
<dbReference type="GO" id="GO:0060026">
    <property type="term" value="P:convergent extension"/>
    <property type="evidence" value="ECO:0007669"/>
    <property type="project" value="Ensembl"/>
</dbReference>
<proteinExistence type="predicted"/>
<evidence type="ECO:0000313" key="2">
    <source>
        <dbReference type="Ensembl" id="ENSSFOP00015007028.2"/>
    </source>
</evidence>
<feature type="compositionally biased region" description="Polar residues" evidence="1">
    <location>
        <begin position="668"/>
        <end position="681"/>
    </location>
</feature>
<feature type="compositionally biased region" description="Basic and acidic residues" evidence="1">
    <location>
        <begin position="1"/>
        <end position="10"/>
    </location>
</feature>
<feature type="compositionally biased region" description="Polar residues" evidence="1">
    <location>
        <begin position="70"/>
        <end position="79"/>
    </location>
</feature>
<feature type="region of interest" description="Disordered" evidence="1">
    <location>
        <begin position="114"/>
        <end position="149"/>
    </location>
</feature>
<sequence>MGCSPSRDHSLTGVQVSLRKGQTLLPGSHKSNADAQSEDGTSGGSSDPGGTDGKGQEREAGGGGRERSVAQLSQKLTLQTPSLSEVTLENAKLDKLYAQDIEICMSAHSKEILGDDEEDKQEKRGGRKTRKSKGNKAMKKRDKEKKSVEQKFDFPEPLVKAHQAAYAYLNPNISKYDVLLTLLDQITQTQLSLQPMATFMVLRYEEVNRALSDIADEGEKMLKNNGEHLAWPCPLKNLSANVIKIKETGSTTDSPPDLLQQLLQYTTQRMQMVSHSVGSIVDSALQEAVDYFASLSELLEEKLKAKQATEARLTRVLARIESAAVRRPSPDDSALYSEDSGIGADSWSLAESEHRRESLDSIGTVRPRWGTRDSVGTPAKRASSRRKLRGNISPSLSLNSVDSTCTLIATESLLGSASLDESDGEDKKNKEGDKEVEEQDKDGKVNGREQANSLPLDPCRTPRRLPIKRIENPQNVEMTLKMKDAISGRIRFVPSHRHGPKPEEKNSNGKGSSHWLEEEERQSKRPQSAAPAASPRRRTRPTQTKQHRSRSAESLRTKAEDPTLLELERTQKDLSQRLEKMTAGRSVEADKGTIHRRGGTQQHPNPQGCQGSSKPRNLSTSPKQERARFRRHSSGEKGASTEKEERKEKENKAETGPVRVLPPERTPPSLSEQPSPSNRGRNSVKKLIDTFSQGVEEKRNQRSARVLGPLRGVRKCGIPVIPGLENGETVHVVSNSNIHEGLGLGVSDKTEDLDLENLPPPPPEVLMDNSFETAQEPASVNNGDRAGSKGRSPLLQRATISQRLRASVQPVAVLPSRGSLRCGPPGSCSAWPVQQDDTIESKGSQLGVEPQSQEAVVLYEQSRKIIHLQCSTELPTEKNPADTRIKKASTTRYGGGVKQTESSLSESVSSTSPVNIPSQTPATPPISRARMLPSTPSNASSQNRRLPSPPVFKRQPTPPTSTSPSPSRKLPTPPSGQRTQPSPSQLPKTGSSPSSQWKAPSPPLSKQDVTPNTTSYPFKNPSPPASPRVQKWSRDNTSEGAVPLPPSVPRVSGNAHSVFCLASSSLFEAQPRTMSQPPQAWTPAGGSVLPRPWGGACRGRLSASMRSPQPFTRRNYLVRRPSLNLPTRTAVVSIAESCGSEPAISTQG</sequence>
<dbReference type="PANTHER" id="PTHR22017:SF0">
    <property type="entry name" value="PHOTORECEPTOR CILIUM ACTIN REGULATOR"/>
    <property type="match status" value="1"/>
</dbReference>